<accession>A0AAC8YRS0</accession>
<keyword evidence="4" id="KW-1185">Reference proteome</keyword>
<dbReference type="Proteomes" id="UP000577697">
    <property type="component" value="Unassembled WGS sequence"/>
</dbReference>
<evidence type="ECO:0000313" key="2">
    <source>
        <dbReference type="EMBL" id="MBB3704850.1"/>
    </source>
</evidence>
<gene>
    <name evidence="1" type="ORF">AA2016_4082</name>
    <name evidence="2" type="ORF">FHS67_001153</name>
</gene>
<dbReference type="EMBL" id="JACICB010000003">
    <property type="protein sequence ID" value="MBB3704850.1"/>
    <property type="molecule type" value="Genomic_DNA"/>
</dbReference>
<reference evidence="1 3" key="1">
    <citation type="submission" date="2016-03" db="EMBL/GenBank/DDBJ databases">
        <title>Complete genome of Aminobacter aminovorans KCTC 2477.</title>
        <authorList>
            <person name="Kim K.M."/>
        </authorList>
    </citation>
    <scope>NUCLEOTIDE SEQUENCE [LARGE SCALE GENOMIC DNA]</scope>
    <source>
        <strain evidence="1 3">KCTC 2477</strain>
    </source>
</reference>
<evidence type="ECO:0000313" key="3">
    <source>
        <dbReference type="Proteomes" id="UP000075755"/>
    </source>
</evidence>
<evidence type="ECO:0000313" key="4">
    <source>
        <dbReference type="Proteomes" id="UP000577697"/>
    </source>
</evidence>
<dbReference type="EMBL" id="CP015005">
    <property type="protein sequence ID" value="AMS42999.1"/>
    <property type="molecule type" value="Genomic_DNA"/>
</dbReference>
<dbReference type="Proteomes" id="UP000075755">
    <property type="component" value="Chromosome"/>
</dbReference>
<proteinExistence type="predicted"/>
<protein>
    <submittedName>
        <fullName evidence="1">Uncharacterized protein</fullName>
    </submittedName>
</protein>
<dbReference type="AlphaFoldDB" id="A0AAC8YRS0"/>
<sequence length="173" mass="18969">MFGWIRKANAVNVATEACVQLVRLKEMDGGIPPGFWRDPYVLGYFGGMIRVLAAFSSNSKLAGEDLGRVITSTLAKLTGARGREVVQNYLTATREMDDDFKLGVLHAQKVMMILYGSNHFDDDADVIIAKHASKYMADAGAIVGVKLSEQGQISSYLTRKYFLDGVKQRLGAT</sequence>
<reference evidence="2 4" key="2">
    <citation type="submission" date="2020-08" db="EMBL/GenBank/DDBJ databases">
        <title>Genomic Encyclopedia of Type Strains, Phase IV (KMG-IV): sequencing the most valuable type-strain genomes for metagenomic binning, comparative biology and taxonomic classification.</title>
        <authorList>
            <person name="Goeker M."/>
        </authorList>
    </citation>
    <scope>NUCLEOTIDE SEQUENCE [LARGE SCALE GENOMIC DNA]</scope>
    <source>
        <strain evidence="2 4">DSM 10368</strain>
    </source>
</reference>
<organism evidence="1 3">
    <name type="scientific">Aminobacter aminovorans</name>
    <name type="common">Chelatobacter heintzii</name>
    <dbReference type="NCBI Taxonomy" id="83263"/>
    <lineage>
        <taxon>Bacteria</taxon>
        <taxon>Pseudomonadati</taxon>
        <taxon>Pseudomonadota</taxon>
        <taxon>Alphaproteobacteria</taxon>
        <taxon>Hyphomicrobiales</taxon>
        <taxon>Phyllobacteriaceae</taxon>
        <taxon>Aminobacter</taxon>
    </lineage>
</organism>
<name>A0AAC8YRS0_AMIAI</name>
<dbReference type="KEGG" id="aak:AA2016_4082"/>
<dbReference type="RefSeq" id="WP_154385593.1">
    <property type="nucleotide sequence ID" value="NZ_CP015005.1"/>
</dbReference>
<evidence type="ECO:0000313" key="1">
    <source>
        <dbReference type="EMBL" id="AMS42999.1"/>
    </source>
</evidence>